<organism evidence="3 4">
    <name type="scientific">Rhizopus oryzae</name>
    <name type="common">Mucormycosis agent</name>
    <name type="synonym">Rhizopus arrhizus var. delemar</name>
    <dbReference type="NCBI Taxonomy" id="64495"/>
    <lineage>
        <taxon>Eukaryota</taxon>
        <taxon>Fungi</taxon>
        <taxon>Fungi incertae sedis</taxon>
        <taxon>Mucoromycota</taxon>
        <taxon>Mucoromycotina</taxon>
        <taxon>Mucoromycetes</taxon>
        <taxon>Mucorales</taxon>
        <taxon>Mucorineae</taxon>
        <taxon>Rhizopodaceae</taxon>
        <taxon>Rhizopus</taxon>
    </lineage>
</organism>
<keyword evidence="1" id="KW-0175">Coiled coil</keyword>
<keyword evidence="4" id="KW-1185">Reference proteome</keyword>
<evidence type="ECO:0000313" key="4">
    <source>
        <dbReference type="Proteomes" id="UP000716291"/>
    </source>
</evidence>
<proteinExistence type="predicted"/>
<dbReference type="Proteomes" id="UP000716291">
    <property type="component" value="Unassembled WGS sequence"/>
</dbReference>
<protein>
    <submittedName>
        <fullName evidence="3">Uncharacterized protein</fullName>
    </submittedName>
</protein>
<feature type="region of interest" description="Disordered" evidence="2">
    <location>
        <begin position="406"/>
        <end position="472"/>
    </location>
</feature>
<comment type="caution">
    <text evidence="3">The sequence shown here is derived from an EMBL/GenBank/DDBJ whole genome shotgun (WGS) entry which is preliminary data.</text>
</comment>
<feature type="compositionally biased region" description="Polar residues" evidence="2">
    <location>
        <begin position="439"/>
        <end position="448"/>
    </location>
</feature>
<accession>A0A9P6WXK5</accession>
<evidence type="ECO:0000256" key="2">
    <source>
        <dbReference type="SAM" id="MobiDB-lite"/>
    </source>
</evidence>
<dbReference type="CDD" id="cd23767">
    <property type="entry name" value="IQCD"/>
    <property type="match status" value="1"/>
</dbReference>
<dbReference type="AlphaFoldDB" id="A0A9P6WXK5"/>
<dbReference type="InterPro" id="IPR000048">
    <property type="entry name" value="IQ_motif_EF-hand-BS"/>
</dbReference>
<feature type="coiled-coil region" evidence="1">
    <location>
        <begin position="249"/>
        <end position="300"/>
    </location>
</feature>
<reference evidence="3" key="1">
    <citation type="journal article" date="2020" name="Microb. Genom.">
        <title>Genetic diversity of clinical and environmental Mucorales isolates obtained from an investigation of mucormycosis cases among solid organ transplant recipients.</title>
        <authorList>
            <person name="Nguyen M.H."/>
            <person name="Kaul D."/>
            <person name="Muto C."/>
            <person name="Cheng S.J."/>
            <person name="Richter R.A."/>
            <person name="Bruno V.M."/>
            <person name="Liu G."/>
            <person name="Beyhan S."/>
            <person name="Sundermann A.J."/>
            <person name="Mounaud S."/>
            <person name="Pasculle A.W."/>
            <person name="Nierman W.C."/>
            <person name="Driscoll E."/>
            <person name="Cumbie R."/>
            <person name="Clancy C.J."/>
            <person name="Dupont C.L."/>
        </authorList>
    </citation>
    <scope>NUCLEOTIDE SEQUENCE</scope>
    <source>
        <strain evidence="3">GL11</strain>
    </source>
</reference>
<evidence type="ECO:0000256" key="1">
    <source>
        <dbReference type="SAM" id="Coils"/>
    </source>
</evidence>
<name>A0A9P6WXK5_RHIOR</name>
<dbReference type="Pfam" id="PF00612">
    <property type="entry name" value="IQ"/>
    <property type="match status" value="1"/>
</dbReference>
<feature type="compositionally biased region" description="Low complexity" evidence="2">
    <location>
        <begin position="420"/>
        <end position="432"/>
    </location>
</feature>
<sequence length="472" mass="55383">MKSFYHQQDLYLCQSETYNEEEEQKELISITQSLSREQYQFEFPTKSCLEALTFLDKGENKYSFFDPSSFTAAALSSAHMNYHETTTVDDSRLSPLQLPSRHSMTRESSCESMVTIKQSVNPSSFLSRLDSPESDNELIPVMDFDNSTVSDTLKTTSESRILIQLNKYKYNSPITIIHTRYAASISDEGYDDSEDSKELESECFFYSIQDDKELIRDRAAIKIQSLWRGYISRRRNQQPLSLQISQLLAVFHRRQMNHFQRKVEQLEKKVSKMSLLENRLEQLEKRLEQETAMRRAFENTVEDMTVLIDQQQKVLYDRLEEEVSLRQSYEHRMNQALDQIEPLEARLKKEVTARNKMEDMMTCILDKMHEAEEARLQQIQQDSESRKIMQTKLDRAVEEINRLKNMKKTDSTNTKRLTDTKQTLVPKKTLVTKTRETKTPITRRQPSPSHVEPNRQKTTITPTKRALMSSRK</sequence>
<dbReference type="EMBL" id="JAANQT010003766">
    <property type="protein sequence ID" value="KAG1300762.1"/>
    <property type="molecule type" value="Genomic_DNA"/>
</dbReference>
<dbReference type="Gene3D" id="1.20.5.190">
    <property type="match status" value="1"/>
</dbReference>
<evidence type="ECO:0000313" key="3">
    <source>
        <dbReference type="EMBL" id="KAG1300762.1"/>
    </source>
</evidence>
<dbReference type="PROSITE" id="PS50096">
    <property type="entry name" value="IQ"/>
    <property type="match status" value="1"/>
</dbReference>
<gene>
    <name evidence="3" type="ORF">G6F64_012405</name>
</gene>
<dbReference type="SMART" id="SM00015">
    <property type="entry name" value="IQ"/>
    <property type="match status" value="1"/>
</dbReference>